<dbReference type="KEGG" id="ssai:N0B31_08220"/>
<dbReference type="GeneID" id="74942400"/>
<dbReference type="InterPro" id="IPR003141">
    <property type="entry name" value="Pol/His_phosphatase_N"/>
</dbReference>
<dbReference type="InterPro" id="IPR016195">
    <property type="entry name" value="Pol/histidinol_Pase-like"/>
</dbReference>
<evidence type="ECO:0000313" key="3">
    <source>
        <dbReference type="EMBL" id="UWM56269.1"/>
    </source>
</evidence>
<feature type="domain" description="Polymerase/histidinol phosphatase N-terminal" evidence="2">
    <location>
        <begin position="8"/>
        <end position="74"/>
    </location>
</feature>
<dbReference type="InterPro" id="IPR052018">
    <property type="entry name" value="PHP_domain"/>
</dbReference>
<dbReference type="PANTHER" id="PTHR42924">
    <property type="entry name" value="EXONUCLEASE"/>
    <property type="match status" value="1"/>
</dbReference>
<keyword evidence="4" id="KW-1185">Reference proteome</keyword>
<dbReference type="RefSeq" id="WP_260643383.1">
    <property type="nucleotide sequence ID" value="NZ_CP104003.1"/>
</dbReference>
<dbReference type="EMBL" id="CP104003">
    <property type="protein sequence ID" value="UWM56269.1"/>
    <property type="molecule type" value="Genomic_DNA"/>
</dbReference>
<gene>
    <name evidence="3" type="ORF">N0B31_08220</name>
</gene>
<feature type="compositionally biased region" description="Basic and acidic residues" evidence="1">
    <location>
        <begin position="8"/>
        <end position="20"/>
    </location>
</feature>
<feature type="region of interest" description="Disordered" evidence="1">
    <location>
        <begin position="1"/>
        <end position="20"/>
    </location>
</feature>
<dbReference type="Gene3D" id="3.20.20.140">
    <property type="entry name" value="Metal-dependent hydrolases"/>
    <property type="match status" value="1"/>
</dbReference>
<dbReference type="SMART" id="SM00481">
    <property type="entry name" value="POLIIIAc"/>
    <property type="match status" value="1"/>
</dbReference>
<dbReference type="SUPFAM" id="SSF89550">
    <property type="entry name" value="PHP domain-like"/>
    <property type="match status" value="1"/>
</dbReference>
<evidence type="ECO:0000259" key="2">
    <source>
        <dbReference type="SMART" id="SM00481"/>
    </source>
</evidence>
<dbReference type="CDD" id="cd07432">
    <property type="entry name" value="PHP_HisPPase"/>
    <property type="match status" value="1"/>
</dbReference>
<dbReference type="InterPro" id="IPR004013">
    <property type="entry name" value="PHP_dom"/>
</dbReference>
<dbReference type="GO" id="GO:0004534">
    <property type="term" value="F:5'-3' RNA exonuclease activity"/>
    <property type="evidence" value="ECO:0007669"/>
    <property type="project" value="TreeGrafter"/>
</dbReference>
<dbReference type="Pfam" id="PF02811">
    <property type="entry name" value="PHP"/>
    <property type="match status" value="1"/>
</dbReference>
<dbReference type="Proteomes" id="UP001057580">
    <property type="component" value="Chromosome"/>
</dbReference>
<sequence>MSQTTLRLDPHVHSEASYDARDPPELLLEQAADIGLDGVVVTDHDRISASLRAAELAPEYGLVGIPGVEVSTAHGHLLAIGVEERPRPGESMVDTVARVRELGGAAVVPHPFQRTRHGARGKHIVPAEPDGMETYNAWLFTGYRNRRARAFARRHGYTALAGSDAHTVATIGRAYTELTVPGPRAAVTAEAVVEAIREGATGVNGRRVPYHKSAGHYVKGAGRKGFWAARSAGTTALSLF</sequence>
<evidence type="ECO:0000256" key="1">
    <source>
        <dbReference type="SAM" id="MobiDB-lite"/>
    </source>
</evidence>
<reference evidence="3" key="1">
    <citation type="submission" date="2022-09" db="EMBL/GenBank/DDBJ databases">
        <title>Diverse halophilic archaea isolated from saline environments.</title>
        <authorList>
            <person name="Cui H.-L."/>
        </authorList>
    </citation>
    <scope>NUCLEOTIDE SEQUENCE</scope>
    <source>
        <strain evidence="3">ZS-35-S2</strain>
    </source>
</reference>
<dbReference type="Pfam" id="PF13263">
    <property type="entry name" value="PHP_C"/>
    <property type="match status" value="1"/>
</dbReference>
<proteinExistence type="predicted"/>
<protein>
    <submittedName>
        <fullName evidence="3">PHP domain-containing protein</fullName>
    </submittedName>
</protein>
<dbReference type="NCBIfam" id="NF038032">
    <property type="entry name" value="CehA_McbA_metalo"/>
    <property type="match status" value="1"/>
</dbReference>
<accession>A0A9E7UCU7</accession>
<dbReference type="GO" id="GO:0035312">
    <property type="term" value="F:5'-3' DNA exonuclease activity"/>
    <property type="evidence" value="ECO:0007669"/>
    <property type="project" value="TreeGrafter"/>
</dbReference>
<name>A0A9E7UCU7_9EURY</name>
<dbReference type="AlphaFoldDB" id="A0A9E7UCU7"/>
<dbReference type="PANTHER" id="PTHR42924:SF3">
    <property type="entry name" value="POLYMERASE_HISTIDINOL PHOSPHATASE N-TERMINAL DOMAIN-CONTAINING PROTEIN"/>
    <property type="match status" value="1"/>
</dbReference>
<organism evidence="3 4">
    <name type="scientific">Salinirubellus salinus</name>
    <dbReference type="NCBI Taxonomy" id="1364945"/>
    <lineage>
        <taxon>Archaea</taxon>
        <taxon>Methanobacteriati</taxon>
        <taxon>Methanobacteriota</taxon>
        <taxon>Stenosarchaea group</taxon>
        <taxon>Halobacteria</taxon>
        <taxon>Halobacteriales</taxon>
        <taxon>Natronomonadaceae</taxon>
        <taxon>Salinirubellus</taxon>
    </lineage>
</organism>
<evidence type="ECO:0000313" key="4">
    <source>
        <dbReference type="Proteomes" id="UP001057580"/>
    </source>
</evidence>